<dbReference type="Proteomes" id="UP001153737">
    <property type="component" value="Chromosome 12"/>
</dbReference>
<gene>
    <name evidence="1" type="ORF">PHAECO_LOCUS2963</name>
</gene>
<evidence type="ECO:0000313" key="1">
    <source>
        <dbReference type="EMBL" id="CAG9815511.1"/>
    </source>
</evidence>
<reference evidence="1" key="2">
    <citation type="submission" date="2022-10" db="EMBL/GenBank/DDBJ databases">
        <authorList>
            <consortium name="ENA_rothamsted_submissions"/>
            <consortium name="culmorum"/>
            <person name="King R."/>
        </authorList>
    </citation>
    <scope>NUCLEOTIDE SEQUENCE</scope>
</reference>
<protein>
    <submittedName>
        <fullName evidence="1">Uncharacterized protein</fullName>
    </submittedName>
</protein>
<sequence>MPKLSSPETLTIPQFRDWRQRWEDYSRSQQLQSQPIDSQQGILRSALDNEWTMLWNSSRIRIAPSTDLSIIIELMEAYLRRRRNPLLDRQAFHRRDQQPGECVDRYFAALKELDDACDHDAEFKCKTCNDPCHTECNKCSIAFPLTSHLQEIRIRDRLICGLIDKDMQRRVLTEQYTSEITLDHVLSICTAVENSKKMLGFRATVQS</sequence>
<dbReference type="PANTHER" id="PTHR33198">
    <property type="entry name" value="ANK_REP_REGION DOMAIN-CONTAINING PROTEIN-RELATED"/>
    <property type="match status" value="1"/>
</dbReference>
<evidence type="ECO:0000313" key="2">
    <source>
        <dbReference type="Proteomes" id="UP001153737"/>
    </source>
</evidence>
<name>A0A9N9SA92_PHACE</name>
<dbReference type="AlphaFoldDB" id="A0A9N9SA92"/>
<dbReference type="PANTHER" id="PTHR33198:SF19">
    <property type="entry name" value="CCHC-TYPE DOMAIN-CONTAINING PROTEIN"/>
    <property type="match status" value="1"/>
</dbReference>
<accession>A0A9N9SA92</accession>
<dbReference type="OrthoDB" id="7323790at2759"/>
<proteinExistence type="predicted"/>
<keyword evidence="2" id="KW-1185">Reference proteome</keyword>
<organism evidence="1 2">
    <name type="scientific">Phaedon cochleariae</name>
    <name type="common">Mustard beetle</name>
    <dbReference type="NCBI Taxonomy" id="80249"/>
    <lineage>
        <taxon>Eukaryota</taxon>
        <taxon>Metazoa</taxon>
        <taxon>Ecdysozoa</taxon>
        <taxon>Arthropoda</taxon>
        <taxon>Hexapoda</taxon>
        <taxon>Insecta</taxon>
        <taxon>Pterygota</taxon>
        <taxon>Neoptera</taxon>
        <taxon>Endopterygota</taxon>
        <taxon>Coleoptera</taxon>
        <taxon>Polyphaga</taxon>
        <taxon>Cucujiformia</taxon>
        <taxon>Chrysomeloidea</taxon>
        <taxon>Chrysomelidae</taxon>
        <taxon>Chrysomelinae</taxon>
        <taxon>Chrysomelini</taxon>
        <taxon>Phaedon</taxon>
    </lineage>
</organism>
<reference evidence="1" key="1">
    <citation type="submission" date="2022-01" db="EMBL/GenBank/DDBJ databases">
        <authorList>
            <person name="King R."/>
        </authorList>
    </citation>
    <scope>NUCLEOTIDE SEQUENCE</scope>
</reference>
<dbReference type="EMBL" id="OU896718">
    <property type="protein sequence ID" value="CAG9815511.1"/>
    <property type="molecule type" value="Genomic_DNA"/>
</dbReference>